<dbReference type="SUPFAM" id="SSF56235">
    <property type="entry name" value="N-terminal nucleophile aminohydrolases (Ntn hydrolases)"/>
    <property type="match status" value="1"/>
</dbReference>
<evidence type="ECO:0000256" key="1">
    <source>
        <dbReference type="PIRSR" id="PIRSR600246-1"/>
    </source>
</evidence>
<sequence length="433" mass="48731">MGASPRMVLACSLPYTLELANIQCNKENIKQRKKVIIQALKAVSQECKHTKESEVNKCLFCNELWQDSNVPILETIKIIQSLENSNKVNAGRGSFLNEKGEIETESLIATTEPSLALSAFCSSQYLFPAHLLHFEEILKDDLYPAFLSKPRFEGGVPFLIPSPDKKRKKKWKMKEEILKDSKTPYAQVLELSDTVGVCTINYRGNGAVASSSGGPWCHKERRIGMVSSFGSGSYVETSILQFPDTEDKRSCKLTIALTISGDGNEILRRAVAIKIYHSYLGCFKILMQTKPLVDLLNDKTVSCQSIMEQSKTPTCKIFNDEIKVLVEELSFGCIMTVSLKLDQEDEKEGDCNVGYELTVIHTTVTPNFVYGYKFPSDTKPKIMTNSMSKGGDVKIKTIYPKKLMSSTCLRGKIRIYHKYSTFNFTFIQICFRN</sequence>
<name>A0AAD1U7Y4_EUPCR</name>
<organism evidence="3 4">
    <name type="scientific">Euplotes crassus</name>
    <dbReference type="NCBI Taxonomy" id="5936"/>
    <lineage>
        <taxon>Eukaryota</taxon>
        <taxon>Sar</taxon>
        <taxon>Alveolata</taxon>
        <taxon>Ciliophora</taxon>
        <taxon>Intramacronucleata</taxon>
        <taxon>Spirotrichea</taxon>
        <taxon>Hypotrichia</taxon>
        <taxon>Euplotida</taxon>
        <taxon>Euplotidae</taxon>
        <taxon>Moneuplotes</taxon>
    </lineage>
</organism>
<protein>
    <submittedName>
        <fullName evidence="3">Uncharacterized protein</fullName>
    </submittedName>
</protein>
<evidence type="ECO:0000313" key="3">
    <source>
        <dbReference type="EMBL" id="CAI2363618.1"/>
    </source>
</evidence>
<dbReference type="GO" id="GO:0051604">
    <property type="term" value="P:protein maturation"/>
    <property type="evidence" value="ECO:0007669"/>
    <property type="project" value="TreeGrafter"/>
</dbReference>
<dbReference type="EMBL" id="CAMPGE010004770">
    <property type="protein sequence ID" value="CAI2363618.1"/>
    <property type="molecule type" value="Genomic_DNA"/>
</dbReference>
<feature type="site" description="Cleavage; by autolysis" evidence="2">
    <location>
        <begin position="193"/>
        <end position="194"/>
    </location>
</feature>
<evidence type="ECO:0000313" key="4">
    <source>
        <dbReference type="Proteomes" id="UP001295684"/>
    </source>
</evidence>
<feature type="active site" description="Nucleophile" evidence="1">
    <location>
        <position position="194"/>
    </location>
</feature>
<dbReference type="AlphaFoldDB" id="A0AAD1U7Y4"/>
<dbReference type="PANTHER" id="PTHR10188:SF8">
    <property type="entry name" value="THREONINE ASPARTASE 1"/>
    <property type="match status" value="1"/>
</dbReference>
<dbReference type="Gene3D" id="3.60.20.30">
    <property type="entry name" value="(Glycosyl)asparaginase"/>
    <property type="match status" value="1"/>
</dbReference>
<proteinExistence type="predicted"/>
<dbReference type="Proteomes" id="UP001295684">
    <property type="component" value="Unassembled WGS sequence"/>
</dbReference>
<dbReference type="PANTHER" id="PTHR10188">
    <property type="entry name" value="L-ASPARAGINASE"/>
    <property type="match status" value="1"/>
</dbReference>
<gene>
    <name evidence="3" type="ORF">ECRASSUSDP1_LOCUS4954</name>
</gene>
<dbReference type="InterPro" id="IPR029055">
    <property type="entry name" value="Ntn_hydrolases_N"/>
</dbReference>
<accession>A0AAD1U7Y4</accession>
<dbReference type="GO" id="GO:0004298">
    <property type="term" value="F:threonine-type endopeptidase activity"/>
    <property type="evidence" value="ECO:0007669"/>
    <property type="project" value="TreeGrafter"/>
</dbReference>
<comment type="caution">
    <text evidence="3">The sequence shown here is derived from an EMBL/GenBank/DDBJ whole genome shotgun (WGS) entry which is preliminary data.</text>
</comment>
<dbReference type="GO" id="GO:0005737">
    <property type="term" value="C:cytoplasm"/>
    <property type="evidence" value="ECO:0007669"/>
    <property type="project" value="TreeGrafter"/>
</dbReference>
<dbReference type="InterPro" id="IPR000246">
    <property type="entry name" value="Peptidase_T2"/>
</dbReference>
<reference evidence="3" key="1">
    <citation type="submission" date="2023-07" db="EMBL/GenBank/DDBJ databases">
        <authorList>
            <consortium name="AG Swart"/>
            <person name="Singh M."/>
            <person name="Singh A."/>
            <person name="Seah K."/>
            <person name="Emmerich C."/>
        </authorList>
    </citation>
    <scope>NUCLEOTIDE SEQUENCE</scope>
    <source>
        <strain evidence="3">DP1</strain>
    </source>
</reference>
<keyword evidence="4" id="KW-1185">Reference proteome</keyword>
<evidence type="ECO:0000256" key="2">
    <source>
        <dbReference type="PIRSR" id="PIRSR600246-3"/>
    </source>
</evidence>